<name>A0ACC3NUX4_9PEZI</name>
<comment type="caution">
    <text evidence="1">The sequence shown here is derived from an EMBL/GenBank/DDBJ whole genome shotgun (WGS) entry which is preliminary data.</text>
</comment>
<dbReference type="Proteomes" id="UP001281147">
    <property type="component" value="Unassembled WGS sequence"/>
</dbReference>
<proteinExistence type="predicted"/>
<accession>A0ACC3NUX4</accession>
<keyword evidence="2" id="KW-1185">Reference proteome</keyword>
<dbReference type="EMBL" id="JAUTXU010000012">
    <property type="protein sequence ID" value="KAK3722717.1"/>
    <property type="molecule type" value="Genomic_DNA"/>
</dbReference>
<protein>
    <submittedName>
        <fullName evidence="1">Uncharacterized protein</fullName>
    </submittedName>
</protein>
<evidence type="ECO:0000313" key="2">
    <source>
        <dbReference type="Proteomes" id="UP001281147"/>
    </source>
</evidence>
<gene>
    <name evidence="1" type="ORF">LTR37_002288</name>
</gene>
<sequence>MARPHWDQALYHGKVPDVHNIKCRLEELDFYAPRTARKPRLLKLLHRAECGFTSYDGLKAPELRRIAKLRGVTAASGKHTIKQKVIQLLETADERPFHVFFDRFANLPPELRVRIYELYFESLGALSCPSQPPISKVSRMLRMESLPMFYQTCRIKVKVDLRRAPFDEESRYVLQPQQLIRRFFDSLPENKLGSIQRLRLDTAIFLNGGTTGDTIWDIDLTRTSAIRIQSPLPLWRGHKIWNQAQIDMVEKRLKALVAEVSARSCGPKLRKEDMQIGHFGRFEKRLKHWLQVMGKDEWRELYREAVNRLLALGGLNVNGV</sequence>
<reference evidence="1" key="1">
    <citation type="submission" date="2023-07" db="EMBL/GenBank/DDBJ databases">
        <title>Black Yeasts Isolated from many extreme environments.</title>
        <authorList>
            <person name="Coleine C."/>
            <person name="Stajich J.E."/>
            <person name="Selbmann L."/>
        </authorList>
    </citation>
    <scope>NUCLEOTIDE SEQUENCE</scope>
    <source>
        <strain evidence="1">CCFEE 5714</strain>
    </source>
</reference>
<evidence type="ECO:0000313" key="1">
    <source>
        <dbReference type="EMBL" id="KAK3722717.1"/>
    </source>
</evidence>
<organism evidence="1 2">
    <name type="scientific">Vermiconidia calcicola</name>
    <dbReference type="NCBI Taxonomy" id="1690605"/>
    <lineage>
        <taxon>Eukaryota</taxon>
        <taxon>Fungi</taxon>
        <taxon>Dikarya</taxon>
        <taxon>Ascomycota</taxon>
        <taxon>Pezizomycotina</taxon>
        <taxon>Dothideomycetes</taxon>
        <taxon>Dothideomycetidae</taxon>
        <taxon>Mycosphaerellales</taxon>
        <taxon>Extremaceae</taxon>
        <taxon>Vermiconidia</taxon>
    </lineage>
</organism>